<dbReference type="CDD" id="cd17541">
    <property type="entry name" value="REC_CheB-like"/>
    <property type="match status" value="1"/>
</dbReference>
<evidence type="ECO:0000313" key="10">
    <source>
        <dbReference type="EMBL" id="GAA4942257.1"/>
    </source>
</evidence>
<dbReference type="Proteomes" id="UP001409585">
    <property type="component" value="Unassembled WGS sequence"/>
</dbReference>
<evidence type="ECO:0000256" key="1">
    <source>
        <dbReference type="ARBA" id="ARBA00022490"/>
    </source>
</evidence>
<evidence type="ECO:0000256" key="2">
    <source>
        <dbReference type="ARBA" id="ARBA00022500"/>
    </source>
</evidence>
<dbReference type="GO" id="GO:0006935">
    <property type="term" value="P:chemotaxis"/>
    <property type="evidence" value="ECO:0007669"/>
    <property type="project" value="UniProtKB-UniRule"/>
</dbReference>
<comment type="catalytic activity">
    <reaction evidence="4 5">
        <text>[protein]-L-glutamate 5-O-methyl ester + H2O = L-glutamyl-[protein] + methanol + H(+)</text>
        <dbReference type="Rhea" id="RHEA:23236"/>
        <dbReference type="Rhea" id="RHEA-COMP:10208"/>
        <dbReference type="Rhea" id="RHEA-COMP:10311"/>
        <dbReference type="ChEBI" id="CHEBI:15377"/>
        <dbReference type="ChEBI" id="CHEBI:15378"/>
        <dbReference type="ChEBI" id="CHEBI:17790"/>
        <dbReference type="ChEBI" id="CHEBI:29973"/>
        <dbReference type="ChEBI" id="CHEBI:82795"/>
        <dbReference type="EC" id="3.1.1.61"/>
    </reaction>
</comment>
<feature type="domain" description="CheB-type methylesterase" evidence="9">
    <location>
        <begin position="158"/>
        <end position="351"/>
    </location>
</feature>
<organism evidence="10 11">
    <name type="scientific">Halioxenophilus aromaticivorans</name>
    <dbReference type="NCBI Taxonomy" id="1306992"/>
    <lineage>
        <taxon>Bacteria</taxon>
        <taxon>Pseudomonadati</taxon>
        <taxon>Pseudomonadota</taxon>
        <taxon>Gammaproteobacteria</taxon>
        <taxon>Alteromonadales</taxon>
        <taxon>Alteromonadaceae</taxon>
        <taxon>Halioxenophilus</taxon>
    </lineage>
</organism>
<dbReference type="HAMAP" id="MF_00099">
    <property type="entry name" value="CheB_chemtxs"/>
    <property type="match status" value="1"/>
</dbReference>
<comment type="catalytic activity">
    <reaction evidence="5">
        <text>L-glutaminyl-[protein] + H2O = L-glutamyl-[protein] + NH4(+)</text>
        <dbReference type="Rhea" id="RHEA:16441"/>
        <dbReference type="Rhea" id="RHEA-COMP:10207"/>
        <dbReference type="Rhea" id="RHEA-COMP:10208"/>
        <dbReference type="ChEBI" id="CHEBI:15377"/>
        <dbReference type="ChEBI" id="CHEBI:28938"/>
        <dbReference type="ChEBI" id="CHEBI:29973"/>
        <dbReference type="ChEBI" id="CHEBI:30011"/>
        <dbReference type="EC" id="3.5.1.44"/>
    </reaction>
</comment>
<evidence type="ECO:0000259" key="8">
    <source>
        <dbReference type="PROSITE" id="PS50110"/>
    </source>
</evidence>
<keyword evidence="1 5" id="KW-0963">Cytoplasm</keyword>
<evidence type="ECO:0000256" key="7">
    <source>
        <dbReference type="PROSITE-ProRule" id="PRU00169"/>
    </source>
</evidence>
<dbReference type="Gene3D" id="3.40.50.2300">
    <property type="match status" value="1"/>
</dbReference>
<comment type="subcellular location">
    <subcellularLocation>
        <location evidence="5">Cytoplasm</location>
    </subcellularLocation>
</comment>
<dbReference type="SUPFAM" id="SSF52172">
    <property type="entry name" value="CheY-like"/>
    <property type="match status" value="1"/>
</dbReference>
<protein>
    <recommendedName>
        <fullName evidence="5">Protein-glutamate methylesterase/protein-glutamine glutaminase</fullName>
        <ecNumber evidence="5">3.1.1.61</ecNumber>
        <ecNumber evidence="5">3.5.1.44</ecNumber>
    </recommendedName>
</protein>
<dbReference type="NCBIfam" id="NF009206">
    <property type="entry name" value="PRK12555.1"/>
    <property type="match status" value="1"/>
</dbReference>
<accession>A0AAV3U2K6</accession>
<dbReference type="PROSITE" id="PS50110">
    <property type="entry name" value="RESPONSE_REGULATORY"/>
    <property type="match status" value="1"/>
</dbReference>
<dbReference type="PANTHER" id="PTHR42872:SF6">
    <property type="entry name" value="PROTEIN-GLUTAMATE METHYLESTERASE_PROTEIN-GLUTAMINE GLUTAMINASE"/>
    <property type="match status" value="1"/>
</dbReference>
<dbReference type="GO" id="GO:0005737">
    <property type="term" value="C:cytoplasm"/>
    <property type="evidence" value="ECO:0007669"/>
    <property type="project" value="UniProtKB-SubCell"/>
</dbReference>
<evidence type="ECO:0000313" key="11">
    <source>
        <dbReference type="Proteomes" id="UP001409585"/>
    </source>
</evidence>
<dbReference type="RefSeq" id="WP_345421275.1">
    <property type="nucleotide sequence ID" value="NZ_AP031496.1"/>
</dbReference>
<evidence type="ECO:0000256" key="4">
    <source>
        <dbReference type="ARBA" id="ARBA00048267"/>
    </source>
</evidence>
<dbReference type="InterPro" id="IPR011006">
    <property type="entry name" value="CheY-like_superfamily"/>
</dbReference>
<dbReference type="EC" id="3.1.1.61" evidence="5"/>
<feature type="modified residue" description="4-aspartylphosphate" evidence="5 7">
    <location>
        <position position="56"/>
    </location>
</feature>
<evidence type="ECO:0000256" key="6">
    <source>
        <dbReference type="PROSITE-ProRule" id="PRU00050"/>
    </source>
</evidence>
<feature type="active site" evidence="5 6">
    <location>
        <position position="293"/>
    </location>
</feature>
<evidence type="ECO:0000259" key="9">
    <source>
        <dbReference type="PROSITE" id="PS50122"/>
    </source>
</evidence>
<comment type="PTM">
    <text evidence="5">Phosphorylated by CheA. Phosphorylation of the N-terminal regulatory domain activates the methylesterase activity.</text>
</comment>
<evidence type="ECO:0000256" key="5">
    <source>
        <dbReference type="HAMAP-Rule" id="MF_00099"/>
    </source>
</evidence>
<gene>
    <name evidence="5" type="primary">cheB</name>
    <name evidence="10" type="ORF">GCM10025791_20830</name>
</gene>
<keyword evidence="11" id="KW-1185">Reference proteome</keyword>
<keyword evidence="2 5" id="KW-0145">Chemotaxis</keyword>
<proteinExistence type="inferred from homology"/>
<dbReference type="EC" id="3.5.1.44" evidence="5"/>
<dbReference type="Pfam" id="PF01339">
    <property type="entry name" value="CheB_methylest"/>
    <property type="match status" value="1"/>
</dbReference>
<keyword evidence="3 5" id="KW-0378">Hydrolase</keyword>
<dbReference type="NCBIfam" id="NF001965">
    <property type="entry name" value="PRK00742.1"/>
    <property type="match status" value="1"/>
</dbReference>
<comment type="function">
    <text evidence="5">Involved in chemotaxis. Part of a chemotaxis signal transduction system that modulates chemotaxis in response to various stimuli. Catalyzes the demethylation of specific methylglutamate residues introduced into the chemoreceptors (methyl-accepting chemotaxis proteins or MCP) by CheR. Also mediates the irreversible deamidation of specific glutamine residues to glutamic acid.</text>
</comment>
<dbReference type="GO" id="GO:0008984">
    <property type="term" value="F:protein-glutamate methylesterase activity"/>
    <property type="evidence" value="ECO:0007669"/>
    <property type="project" value="UniProtKB-UniRule"/>
</dbReference>
<dbReference type="CDD" id="cd16432">
    <property type="entry name" value="CheB_Rec"/>
    <property type="match status" value="1"/>
</dbReference>
<dbReference type="SUPFAM" id="SSF52738">
    <property type="entry name" value="Methylesterase CheB, C-terminal domain"/>
    <property type="match status" value="1"/>
</dbReference>
<dbReference type="AlphaFoldDB" id="A0AAV3U2K6"/>
<comment type="caution">
    <text evidence="10">The sequence shown here is derived from an EMBL/GenBank/DDBJ whole genome shotgun (WGS) entry which is preliminary data.</text>
</comment>
<dbReference type="InterPro" id="IPR001789">
    <property type="entry name" value="Sig_transdc_resp-reg_receiver"/>
</dbReference>
<keyword evidence="5 7" id="KW-0597">Phosphoprotein</keyword>
<comment type="domain">
    <text evidence="5">Contains a C-terminal catalytic domain, and an N-terminal region which modulates catalytic activity.</text>
</comment>
<dbReference type="PROSITE" id="PS50122">
    <property type="entry name" value="CHEB"/>
    <property type="match status" value="1"/>
</dbReference>
<dbReference type="Gene3D" id="3.40.50.180">
    <property type="entry name" value="Methylesterase CheB, C-terminal domain"/>
    <property type="match status" value="1"/>
</dbReference>
<dbReference type="InterPro" id="IPR000673">
    <property type="entry name" value="Sig_transdc_resp-reg_Me-estase"/>
</dbReference>
<dbReference type="PANTHER" id="PTHR42872">
    <property type="entry name" value="PROTEIN-GLUTAMATE METHYLESTERASE/PROTEIN-GLUTAMINE GLUTAMINASE"/>
    <property type="match status" value="1"/>
</dbReference>
<feature type="active site" evidence="5 6">
    <location>
        <position position="196"/>
    </location>
</feature>
<feature type="active site" evidence="5 6">
    <location>
        <position position="170"/>
    </location>
</feature>
<dbReference type="SMART" id="SM00448">
    <property type="entry name" value="REC"/>
    <property type="match status" value="1"/>
</dbReference>
<dbReference type="Pfam" id="PF00072">
    <property type="entry name" value="Response_reg"/>
    <property type="match status" value="1"/>
</dbReference>
<comment type="similarity">
    <text evidence="5">Belongs to the CheB family.</text>
</comment>
<dbReference type="GO" id="GO:0050568">
    <property type="term" value="F:protein-glutamine glutaminase activity"/>
    <property type="evidence" value="ECO:0007669"/>
    <property type="project" value="UniProtKB-UniRule"/>
</dbReference>
<dbReference type="InterPro" id="IPR008248">
    <property type="entry name" value="CheB-like"/>
</dbReference>
<dbReference type="GO" id="GO:0000156">
    <property type="term" value="F:phosphorelay response regulator activity"/>
    <property type="evidence" value="ECO:0007669"/>
    <property type="project" value="InterPro"/>
</dbReference>
<name>A0AAV3U2K6_9ALTE</name>
<reference evidence="11" key="1">
    <citation type="journal article" date="2019" name="Int. J. Syst. Evol. Microbiol.">
        <title>The Global Catalogue of Microorganisms (GCM) 10K type strain sequencing project: providing services to taxonomists for standard genome sequencing and annotation.</title>
        <authorList>
            <consortium name="The Broad Institute Genomics Platform"/>
            <consortium name="The Broad Institute Genome Sequencing Center for Infectious Disease"/>
            <person name="Wu L."/>
            <person name="Ma J."/>
        </authorList>
    </citation>
    <scope>NUCLEOTIDE SEQUENCE [LARGE SCALE GENOMIC DNA]</scope>
    <source>
        <strain evidence="11">JCM 19134</strain>
    </source>
</reference>
<sequence length="362" mass="38420">MNTTRVLIVDDSELIRSILTTILSGDPTIEVVGTAADPFEARHKIKQLNPDVITLDVEMPRMDGITFLKNLMRLRPTPVVMISTLTQQGAEITIEALELGAVDFITKPRVSKKDALLALTEVIQEKVRHASRVNPASLGQSNAAKAGNKISYDTANCVQAGVDIIAIGASTGGTTAIKDVLAELPANMPPIVIVQHMPEQFTASFAARLDKASDINVLEVIQDNTLLKPGHAYLARGDQHMKVALRGGIFYAELDDSGPVSGHKPSVNVLFDSVAKLSGARSVGVLLTGMGSDGATGLGRMKQKGSVTVAQDEATSVVWGMPGVAVRAGAVDKVLPLDKVAEFLVRVCYSGQLPKRTIGNRG</sequence>
<evidence type="ECO:0000256" key="3">
    <source>
        <dbReference type="ARBA" id="ARBA00022801"/>
    </source>
</evidence>
<dbReference type="InterPro" id="IPR035909">
    <property type="entry name" value="CheB_C"/>
</dbReference>
<feature type="domain" description="Response regulatory" evidence="8">
    <location>
        <begin position="5"/>
        <end position="122"/>
    </location>
</feature>
<dbReference type="PIRSF" id="PIRSF000876">
    <property type="entry name" value="RR_chemtxs_CheB"/>
    <property type="match status" value="1"/>
</dbReference>
<dbReference type="EMBL" id="BAABLX010000016">
    <property type="protein sequence ID" value="GAA4942257.1"/>
    <property type="molecule type" value="Genomic_DNA"/>
</dbReference>